<dbReference type="Proteomes" id="UP001288778">
    <property type="component" value="Unassembled WGS sequence"/>
</dbReference>
<gene>
    <name evidence="1" type="ORF">GNF68_15260</name>
</gene>
<sequence>MEVDCCETNLLTLDKLTKDTTASIKKDIKKENKSEIDSLIFEVARLG</sequence>
<dbReference type="RefSeq" id="WP_322395608.1">
    <property type="nucleotide sequence ID" value="NZ_WNUI01000220.1"/>
</dbReference>
<reference evidence="1" key="1">
    <citation type="submission" date="2019-11" db="EMBL/GenBank/DDBJ databases">
        <title>Characterization of Clostridium perfringens isolates from swine manure treated agricultural soils.</title>
        <authorList>
            <person name="Wushke S.T."/>
        </authorList>
    </citation>
    <scope>NUCLEOTIDE SEQUENCE</scope>
    <source>
        <strain evidence="1">X94</strain>
    </source>
</reference>
<dbReference type="EMBL" id="WNUI01000220">
    <property type="protein sequence ID" value="MDZ4910371.1"/>
    <property type="molecule type" value="Genomic_DNA"/>
</dbReference>
<organism evidence="1 2">
    <name type="scientific">Clostridium perfringens</name>
    <dbReference type="NCBI Taxonomy" id="1502"/>
    <lineage>
        <taxon>Bacteria</taxon>
        <taxon>Bacillati</taxon>
        <taxon>Bacillota</taxon>
        <taxon>Clostridia</taxon>
        <taxon>Eubacteriales</taxon>
        <taxon>Clostridiaceae</taxon>
        <taxon>Clostridium</taxon>
    </lineage>
</organism>
<accession>A0AAW9HXC2</accession>
<comment type="caution">
    <text evidence="1">The sequence shown here is derived from an EMBL/GenBank/DDBJ whole genome shotgun (WGS) entry which is preliminary data.</text>
</comment>
<protein>
    <submittedName>
        <fullName evidence="1">Uncharacterized protein</fullName>
    </submittedName>
</protein>
<proteinExistence type="predicted"/>
<evidence type="ECO:0000313" key="2">
    <source>
        <dbReference type="Proteomes" id="UP001288778"/>
    </source>
</evidence>
<dbReference type="AlphaFoldDB" id="A0AAW9HXC2"/>
<name>A0AAW9HXC2_CLOPF</name>
<evidence type="ECO:0000313" key="1">
    <source>
        <dbReference type="EMBL" id="MDZ4910371.1"/>
    </source>
</evidence>